<dbReference type="Proteomes" id="UP000078542">
    <property type="component" value="Unassembled WGS sequence"/>
</dbReference>
<sequence>MQYDLLKQCYNECGIPISSLDYIEAHGTATSVGDPVEIQAIHNMFCKNRETPLMVGSVKSNLGHSEPASGFNQIAKAIIAFETGFVPSNINYTSPRNDIDALINGSIRVVQEPIPLQNGYIGINNFGFGGANAHTLLKWNDKRKISNGAPNDDLLRLVVLSGRTEESVNLFLNDIANHPIDVEYIRLLHDIYADNINGHPWRGYIILNSSQQDSIKEIQNYEGVKKPVWFIFSALGSQWPGIGHSLLKFHVFAKTISKCEDILKPYNISVIDILTKMEKKICENALNTFLGIVAIQ</sequence>
<dbReference type="EMBL" id="LKEX01012869">
    <property type="protein sequence ID" value="KYN50209.1"/>
    <property type="molecule type" value="Genomic_DNA"/>
</dbReference>
<dbReference type="Gene3D" id="3.30.70.3290">
    <property type="match status" value="1"/>
</dbReference>
<dbReference type="InterPro" id="IPR032821">
    <property type="entry name" value="PKS_assoc"/>
</dbReference>
<reference evidence="2 3" key="1">
    <citation type="submission" date="2016-03" db="EMBL/GenBank/DDBJ databases">
        <title>Cyphomyrmex costatus WGS genome.</title>
        <authorList>
            <person name="Nygaard S."/>
            <person name="Hu H."/>
            <person name="Boomsma J."/>
            <person name="Zhang G."/>
        </authorList>
    </citation>
    <scope>NUCLEOTIDE SEQUENCE [LARGE SCALE GENOMIC DNA]</scope>
    <source>
        <strain evidence="2">MS0001</strain>
        <tissue evidence="2">Whole body</tissue>
    </source>
</reference>
<dbReference type="PANTHER" id="PTHR43775">
    <property type="entry name" value="FATTY ACID SYNTHASE"/>
    <property type="match status" value="1"/>
</dbReference>
<dbReference type="SMART" id="SM00825">
    <property type="entry name" value="PKS_KS"/>
    <property type="match status" value="1"/>
</dbReference>
<dbReference type="AlphaFoldDB" id="A0A151K258"/>
<dbReference type="PANTHER" id="PTHR43775:SF23">
    <property type="entry name" value="FATTY ACID SYNTHASE 3"/>
    <property type="match status" value="1"/>
</dbReference>
<accession>A0A151K258</accession>
<dbReference type="GO" id="GO:0006633">
    <property type="term" value="P:fatty acid biosynthetic process"/>
    <property type="evidence" value="ECO:0007669"/>
    <property type="project" value="TreeGrafter"/>
</dbReference>
<dbReference type="InterPro" id="IPR016035">
    <property type="entry name" value="Acyl_Trfase/lysoPLipase"/>
</dbReference>
<dbReference type="Pfam" id="PF00698">
    <property type="entry name" value="Acyl_transf_1"/>
    <property type="match status" value="1"/>
</dbReference>
<gene>
    <name evidence="2" type="ORF">ALC62_03838</name>
</gene>
<dbReference type="Pfam" id="PF02801">
    <property type="entry name" value="Ketoacyl-synt_C"/>
    <property type="match status" value="1"/>
</dbReference>
<dbReference type="Gene3D" id="3.40.366.10">
    <property type="entry name" value="Malonyl-Coenzyme A Acyl Carrier Protein, domain 2"/>
    <property type="match status" value="1"/>
</dbReference>
<dbReference type="InterPro" id="IPR001227">
    <property type="entry name" value="Ac_transferase_dom_sf"/>
</dbReference>
<evidence type="ECO:0000313" key="2">
    <source>
        <dbReference type="EMBL" id="KYN50209.1"/>
    </source>
</evidence>
<dbReference type="InterPro" id="IPR014043">
    <property type="entry name" value="Acyl_transferase_dom"/>
</dbReference>
<dbReference type="SUPFAM" id="SSF52151">
    <property type="entry name" value="FabD/lysophospholipase-like"/>
    <property type="match status" value="1"/>
</dbReference>
<name>A0A151K258_9HYME</name>
<dbReference type="Gene3D" id="3.40.47.10">
    <property type="match status" value="1"/>
</dbReference>
<comment type="caution">
    <text evidence="2">The sequence shown here is derived from an EMBL/GenBank/DDBJ whole genome shotgun (WGS) entry which is preliminary data.</text>
</comment>
<dbReference type="GO" id="GO:0004312">
    <property type="term" value="F:fatty acid synthase activity"/>
    <property type="evidence" value="ECO:0007669"/>
    <property type="project" value="TreeGrafter"/>
</dbReference>
<evidence type="ECO:0000259" key="1">
    <source>
        <dbReference type="PROSITE" id="PS52004"/>
    </source>
</evidence>
<dbReference type="SUPFAM" id="SSF53901">
    <property type="entry name" value="Thiolase-like"/>
    <property type="match status" value="1"/>
</dbReference>
<organism evidence="2 3">
    <name type="scientific">Cyphomyrmex costatus</name>
    <dbReference type="NCBI Taxonomy" id="456900"/>
    <lineage>
        <taxon>Eukaryota</taxon>
        <taxon>Metazoa</taxon>
        <taxon>Ecdysozoa</taxon>
        <taxon>Arthropoda</taxon>
        <taxon>Hexapoda</taxon>
        <taxon>Insecta</taxon>
        <taxon>Pterygota</taxon>
        <taxon>Neoptera</taxon>
        <taxon>Endopterygota</taxon>
        <taxon>Hymenoptera</taxon>
        <taxon>Apocrita</taxon>
        <taxon>Aculeata</taxon>
        <taxon>Formicoidea</taxon>
        <taxon>Formicidae</taxon>
        <taxon>Myrmicinae</taxon>
        <taxon>Cyphomyrmex</taxon>
    </lineage>
</organism>
<dbReference type="STRING" id="456900.A0A151K258"/>
<evidence type="ECO:0000313" key="3">
    <source>
        <dbReference type="Proteomes" id="UP000078542"/>
    </source>
</evidence>
<dbReference type="PROSITE" id="PS52004">
    <property type="entry name" value="KS3_2"/>
    <property type="match status" value="1"/>
</dbReference>
<dbReference type="InterPro" id="IPR050091">
    <property type="entry name" value="PKS_NRPS_Biosynth_Enz"/>
</dbReference>
<dbReference type="InterPro" id="IPR020841">
    <property type="entry name" value="PKS_Beta-ketoAc_synthase_dom"/>
</dbReference>
<feature type="domain" description="Ketosynthase family 3 (KS3)" evidence="1">
    <location>
        <begin position="1"/>
        <end position="139"/>
    </location>
</feature>
<dbReference type="Pfam" id="PF16197">
    <property type="entry name" value="KAsynt_C_assoc"/>
    <property type="match status" value="1"/>
</dbReference>
<keyword evidence="3" id="KW-1185">Reference proteome</keyword>
<proteinExistence type="predicted"/>
<dbReference type="InterPro" id="IPR016039">
    <property type="entry name" value="Thiolase-like"/>
</dbReference>
<protein>
    <submittedName>
        <fullName evidence="2">Fatty acid synthase</fullName>
    </submittedName>
</protein>
<dbReference type="InterPro" id="IPR014031">
    <property type="entry name" value="Ketoacyl_synth_C"/>
</dbReference>